<protein>
    <submittedName>
        <fullName evidence="1">Uncharacterized protein</fullName>
    </submittedName>
</protein>
<dbReference type="Ensembl" id="ENSPLAT00000031035.1">
    <property type="protein sequence ID" value="ENSPLAP00000029901.1"/>
    <property type="gene ID" value="ENSPLAG00000020500.1"/>
</dbReference>
<dbReference type="Proteomes" id="UP000261500">
    <property type="component" value="Unplaced"/>
</dbReference>
<evidence type="ECO:0000313" key="1">
    <source>
        <dbReference type="Ensembl" id="ENSPLAP00000029901.1"/>
    </source>
</evidence>
<sequence length="67" mass="8090">IMIANCCGFNLHILSLTLTRTFRIHHRKILSLKYKMNRNNHCQERSWPTSFKKTLKSFILYPYFSVK</sequence>
<reference evidence="1" key="2">
    <citation type="submission" date="2025-09" db="UniProtKB">
        <authorList>
            <consortium name="Ensembl"/>
        </authorList>
    </citation>
    <scope>IDENTIFICATION</scope>
</reference>
<dbReference type="AlphaFoldDB" id="A0A3B3VXU2"/>
<evidence type="ECO:0000313" key="2">
    <source>
        <dbReference type="Proteomes" id="UP000261500"/>
    </source>
</evidence>
<reference evidence="1" key="1">
    <citation type="submission" date="2025-08" db="UniProtKB">
        <authorList>
            <consortium name="Ensembl"/>
        </authorList>
    </citation>
    <scope>IDENTIFICATION</scope>
</reference>
<proteinExistence type="predicted"/>
<name>A0A3B3VXU2_9TELE</name>
<accession>A0A3B3VXU2</accession>
<organism evidence="1 2">
    <name type="scientific">Poecilia latipinna</name>
    <name type="common">sailfin molly</name>
    <dbReference type="NCBI Taxonomy" id="48699"/>
    <lineage>
        <taxon>Eukaryota</taxon>
        <taxon>Metazoa</taxon>
        <taxon>Chordata</taxon>
        <taxon>Craniata</taxon>
        <taxon>Vertebrata</taxon>
        <taxon>Euteleostomi</taxon>
        <taxon>Actinopterygii</taxon>
        <taxon>Neopterygii</taxon>
        <taxon>Teleostei</taxon>
        <taxon>Neoteleostei</taxon>
        <taxon>Acanthomorphata</taxon>
        <taxon>Ovalentaria</taxon>
        <taxon>Atherinomorphae</taxon>
        <taxon>Cyprinodontiformes</taxon>
        <taxon>Poeciliidae</taxon>
        <taxon>Poeciliinae</taxon>
        <taxon>Poecilia</taxon>
    </lineage>
</organism>
<keyword evidence="2" id="KW-1185">Reference proteome</keyword>